<dbReference type="Proteomes" id="UP000010366">
    <property type="component" value="Chromosome"/>
</dbReference>
<dbReference type="HOGENOM" id="CLU_2664397_0_0_3"/>
<name>K9UCK8_CHAP6</name>
<sequence length="75" mass="7460">MAGLVVGVVSVVDGDELGDKLTGGLVVVVVVVSVVDGDCAVGLEHATSPPLKKRAAIVNPPHILGGNVAGFTIFL</sequence>
<dbReference type="RefSeq" id="WP_015158991.1">
    <property type="nucleotide sequence ID" value="NC_019697.1"/>
</dbReference>
<dbReference type="EMBL" id="CP003600">
    <property type="protein sequence ID" value="AFY92817.1"/>
    <property type="molecule type" value="Genomic_DNA"/>
</dbReference>
<evidence type="ECO:0000313" key="1">
    <source>
        <dbReference type="EMBL" id="AFY92817.1"/>
    </source>
</evidence>
<organism evidence="1 2">
    <name type="scientific">Chamaesiphon minutus (strain ATCC 27169 / PCC 6605)</name>
    <dbReference type="NCBI Taxonomy" id="1173020"/>
    <lineage>
        <taxon>Bacteria</taxon>
        <taxon>Bacillati</taxon>
        <taxon>Cyanobacteriota</taxon>
        <taxon>Cyanophyceae</taxon>
        <taxon>Gomontiellales</taxon>
        <taxon>Chamaesiphonaceae</taxon>
        <taxon>Chamaesiphon</taxon>
    </lineage>
</organism>
<keyword evidence="2" id="KW-1185">Reference proteome</keyword>
<dbReference type="AlphaFoldDB" id="K9UCK8"/>
<gene>
    <name evidence="1" type="ORF">Cha6605_1680</name>
</gene>
<reference evidence="1 2" key="1">
    <citation type="submission" date="2012-05" db="EMBL/GenBank/DDBJ databases">
        <title>Finished chromosome of genome of Chamaesiphon sp. PCC 6605.</title>
        <authorList>
            <consortium name="US DOE Joint Genome Institute"/>
            <person name="Gugger M."/>
            <person name="Coursin T."/>
            <person name="Rippka R."/>
            <person name="Tandeau De Marsac N."/>
            <person name="Huntemann M."/>
            <person name="Wei C.-L."/>
            <person name="Han J."/>
            <person name="Detter J.C."/>
            <person name="Han C."/>
            <person name="Tapia R."/>
            <person name="Chen A."/>
            <person name="Kyrpides N."/>
            <person name="Mavromatis K."/>
            <person name="Markowitz V."/>
            <person name="Szeto E."/>
            <person name="Ivanova N."/>
            <person name="Pagani I."/>
            <person name="Pati A."/>
            <person name="Goodwin L."/>
            <person name="Nordberg H.P."/>
            <person name="Cantor M.N."/>
            <person name="Hua S.X."/>
            <person name="Woyke T."/>
            <person name="Kerfeld C.A."/>
        </authorList>
    </citation>
    <scope>NUCLEOTIDE SEQUENCE [LARGE SCALE GENOMIC DNA]</scope>
    <source>
        <strain evidence="2">ATCC 27169 / PCC 6605</strain>
    </source>
</reference>
<accession>K9UCK8</accession>
<evidence type="ECO:0000313" key="2">
    <source>
        <dbReference type="Proteomes" id="UP000010366"/>
    </source>
</evidence>
<proteinExistence type="predicted"/>
<protein>
    <submittedName>
        <fullName evidence="1">Uncharacterized protein</fullName>
    </submittedName>
</protein>
<dbReference type="KEGG" id="cmp:Cha6605_1680"/>